<dbReference type="EMBL" id="NTKD01000052">
    <property type="protein sequence ID" value="PDH37166.1"/>
    <property type="molecule type" value="Genomic_DNA"/>
</dbReference>
<accession>A0A2A5WM21</accession>
<dbReference type="Pfam" id="PF00563">
    <property type="entry name" value="EAL"/>
    <property type="match status" value="1"/>
</dbReference>
<reference evidence="2 3" key="1">
    <citation type="submission" date="2017-08" db="EMBL/GenBank/DDBJ databases">
        <title>Fine stratification of microbial communities through a metagenomic profile of the photic zone.</title>
        <authorList>
            <person name="Haro-Moreno J.M."/>
            <person name="Lopez-Perez M."/>
            <person name="De La Torre J."/>
            <person name="Picazo A."/>
            <person name="Camacho A."/>
            <person name="Rodriguez-Valera F."/>
        </authorList>
    </citation>
    <scope>NUCLEOTIDE SEQUENCE [LARGE SCALE GENOMIC DNA]</scope>
    <source>
        <strain evidence="2">MED-G24</strain>
    </source>
</reference>
<gene>
    <name evidence="2" type="ORF">CNE99_08545</name>
</gene>
<dbReference type="Gene3D" id="3.20.20.450">
    <property type="entry name" value="EAL domain"/>
    <property type="match status" value="1"/>
</dbReference>
<comment type="caution">
    <text evidence="2">The sequence shown here is derived from an EMBL/GenBank/DDBJ whole genome shotgun (WGS) entry which is preliminary data.</text>
</comment>
<dbReference type="GO" id="GO:0071111">
    <property type="term" value="F:cyclic-guanylate-specific phosphodiesterase activity"/>
    <property type="evidence" value="ECO:0007669"/>
    <property type="project" value="InterPro"/>
</dbReference>
<dbReference type="InterPro" id="IPR001633">
    <property type="entry name" value="EAL_dom"/>
</dbReference>
<dbReference type="AlphaFoldDB" id="A0A2A5WM21"/>
<name>A0A2A5WM21_9GAMM</name>
<organism evidence="2 3">
    <name type="scientific">OM182 bacterium MED-G24</name>
    <dbReference type="NCBI Taxonomy" id="1986255"/>
    <lineage>
        <taxon>Bacteria</taxon>
        <taxon>Pseudomonadati</taxon>
        <taxon>Pseudomonadota</taxon>
        <taxon>Gammaproteobacteria</taxon>
        <taxon>OMG group</taxon>
        <taxon>OM182 clade</taxon>
    </lineage>
</organism>
<dbReference type="InterPro" id="IPR035919">
    <property type="entry name" value="EAL_sf"/>
</dbReference>
<dbReference type="Proteomes" id="UP000219327">
    <property type="component" value="Unassembled WGS sequence"/>
</dbReference>
<dbReference type="InterPro" id="IPR050706">
    <property type="entry name" value="Cyclic-di-GMP_PDE-like"/>
</dbReference>
<dbReference type="SMART" id="SM00052">
    <property type="entry name" value="EAL"/>
    <property type="match status" value="1"/>
</dbReference>
<dbReference type="PANTHER" id="PTHR33121:SF71">
    <property type="entry name" value="OXYGEN SENSOR PROTEIN DOSP"/>
    <property type="match status" value="1"/>
</dbReference>
<dbReference type="PROSITE" id="PS50883">
    <property type="entry name" value="EAL"/>
    <property type="match status" value="1"/>
</dbReference>
<evidence type="ECO:0000313" key="2">
    <source>
        <dbReference type="EMBL" id="PDH37166.1"/>
    </source>
</evidence>
<protein>
    <recommendedName>
        <fullName evidence="1">EAL domain-containing protein</fullName>
    </recommendedName>
</protein>
<evidence type="ECO:0000259" key="1">
    <source>
        <dbReference type="PROSITE" id="PS50883"/>
    </source>
</evidence>
<evidence type="ECO:0000313" key="3">
    <source>
        <dbReference type="Proteomes" id="UP000219327"/>
    </source>
</evidence>
<dbReference type="SUPFAM" id="SSF141868">
    <property type="entry name" value="EAL domain-like"/>
    <property type="match status" value="1"/>
</dbReference>
<proteinExistence type="predicted"/>
<dbReference type="PANTHER" id="PTHR33121">
    <property type="entry name" value="CYCLIC DI-GMP PHOSPHODIESTERASE PDEF"/>
    <property type="match status" value="1"/>
</dbReference>
<feature type="domain" description="EAL" evidence="1">
    <location>
        <begin position="14"/>
        <end position="236"/>
    </location>
</feature>
<dbReference type="CDD" id="cd01948">
    <property type="entry name" value="EAL"/>
    <property type="match status" value="1"/>
</dbReference>
<sequence>MVFDGAMHQNALRFIEFKSGMQTSLADGDFEVHYQPIVDIESNKLISMEALVRWHHPEKGMVSPADFIPVAEETGLILPLSEWVLRTLCHQIATGHANGYKDFWVAVNLSARQFETDVPRLVRSILPESAIPPSALGLEITEGIAMKNVERNIEMLNELPERCLNISIDDFGTGYSSLAYLKRFLLNTLKIDRSFIIDIEENPDDQEITKAIIAMGQKLNLKLWRKSWKRVSSWKY</sequence>